<protein>
    <submittedName>
        <fullName evidence="1">186_t:CDS:1</fullName>
    </submittedName>
</protein>
<evidence type="ECO:0000313" key="1">
    <source>
        <dbReference type="EMBL" id="CAG8830731.1"/>
    </source>
</evidence>
<organism evidence="1 2">
    <name type="scientific">Racocetra persica</name>
    <dbReference type="NCBI Taxonomy" id="160502"/>
    <lineage>
        <taxon>Eukaryota</taxon>
        <taxon>Fungi</taxon>
        <taxon>Fungi incertae sedis</taxon>
        <taxon>Mucoromycota</taxon>
        <taxon>Glomeromycotina</taxon>
        <taxon>Glomeromycetes</taxon>
        <taxon>Diversisporales</taxon>
        <taxon>Gigasporaceae</taxon>
        <taxon>Racocetra</taxon>
    </lineage>
</organism>
<proteinExistence type="predicted"/>
<feature type="non-terminal residue" evidence="1">
    <location>
        <position position="84"/>
    </location>
</feature>
<comment type="caution">
    <text evidence="1">The sequence shown here is derived from an EMBL/GenBank/DDBJ whole genome shotgun (WGS) entry which is preliminary data.</text>
</comment>
<reference evidence="1" key="1">
    <citation type="submission" date="2021-06" db="EMBL/GenBank/DDBJ databases">
        <authorList>
            <person name="Kallberg Y."/>
            <person name="Tangrot J."/>
            <person name="Rosling A."/>
        </authorList>
    </citation>
    <scope>NUCLEOTIDE SEQUENCE</scope>
    <source>
        <strain evidence="1">MA461A</strain>
    </source>
</reference>
<name>A0ACA9SB70_9GLOM</name>
<gene>
    <name evidence="1" type="ORF">RPERSI_LOCUS27897</name>
</gene>
<feature type="non-terminal residue" evidence="1">
    <location>
        <position position="1"/>
    </location>
</feature>
<evidence type="ECO:0000313" key="2">
    <source>
        <dbReference type="Proteomes" id="UP000789920"/>
    </source>
</evidence>
<dbReference type="EMBL" id="CAJVQC010099793">
    <property type="protein sequence ID" value="CAG8830731.1"/>
    <property type="molecule type" value="Genomic_DNA"/>
</dbReference>
<accession>A0ACA9SB70</accession>
<dbReference type="Proteomes" id="UP000789920">
    <property type="component" value="Unassembled WGS sequence"/>
</dbReference>
<keyword evidence="2" id="KW-1185">Reference proteome</keyword>
<sequence length="84" mass="9916">NAKIHGEYLKESLNAYTELFNILQYLDLETIEPEILIASEVIDLIENENIFMKLLTLEMKQILSRHSFCNNEFFNQISSMLDKF</sequence>